<name>A0AAV2U151_CALDB</name>
<dbReference type="AlphaFoldDB" id="A0AAV2U151"/>
<evidence type="ECO:0000313" key="2">
    <source>
        <dbReference type="Proteomes" id="UP001497525"/>
    </source>
</evidence>
<comment type="caution">
    <text evidence="1">The sequence shown here is derived from an EMBL/GenBank/DDBJ whole genome shotgun (WGS) entry which is preliminary data.</text>
</comment>
<dbReference type="Proteomes" id="UP001497525">
    <property type="component" value="Unassembled WGS sequence"/>
</dbReference>
<gene>
    <name evidence="1" type="ORF">CDAUBV1_LOCUS16368</name>
</gene>
<sequence length="99" mass="11272">MSLCSSHMRQFISATISPTEFIQNSVKNLQQNYHLPDVLFQTLDNNTAFTSDHRLVAVFHSYSHLSLLVPYRSDDNGSLSCVCVTLNMTRKELIYNKSS</sequence>
<dbReference type="EMBL" id="CAXLJL010000822">
    <property type="protein sequence ID" value="CAL5141090.1"/>
    <property type="molecule type" value="Genomic_DNA"/>
</dbReference>
<accession>A0AAV2U151</accession>
<evidence type="ECO:0000313" key="1">
    <source>
        <dbReference type="EMBL" id="CAL5141090.1"/>
    </source>
</evidence>
<protein>
    <submittedName>
        <fullName evidence="1">Uncharacterized protein</fullName>
    </submittedName>
</protein>
<reference evidence="1" key="1">
    <citation type="submission" date="2024-06" db="EMBL/GenBank/DDBJ databases">
        <authorList>
            <person name="Liu X."/>
            <person name="Lenzi L."/>
            <person name="Haldenby T S."/>
            <person name="Uol C."/>
        </authorList>
    </citation>
    <scope>NUCLEOTIDE SEQUENCE</scope>
</reference>
<proteinExistence type="predicted"/>
<organism evidence="1 2">
    <name type="scientific">Calicophoron daubneyi</name>
    <name type="common">Rumen fluke</name>
    <name type="synonym">Paramphistomum daubneyi</name>
    <dbReference type="NCBI Taxonomy" id="300641"/>
    <lineage>
        <taxon>Eukaryota</taxon>
        <taxon>Metazoa</taxon>
        <taxon>Spiralia</taxon>
        <taxon>Lophotrochozoa</taxon>
        <taxon>Platyhelminthes</taxon>
        <taxon>Trematoda</taxon>
        <taxon>Digenea</taxon>
        <taxon>Plagiorchiida</taxon>
        <taxon>Pronocephalata</taxon>
        <taxon>Paramphistomoidea</taxon>
        <taxon>Paramphistomidae</taxon>
        <taxon>Calicophoron</taxon>
    </lineage>
</organism>